<sequence>MAAPPAPLRHPWAAGLIFTFAFILISFRRLRWLPIGRPAGAMVGAVLMVLCDVMSPEEAYALINWDTIALLLGMMILAEYLRDAGLFERVSGRLRKIGSPLALLGALSLAAGLLSAIFVNDTICVVMTPLLLVLCRDLRLNPFPYLMALATSANIGSALTLTGNPQNMIIGTMSGLSFAAFLGKMALPVAVGLGLNFLLLWWYYGKTLTMVAPPPAPSLLRTTPRGEPASLRIGLLSLVVSVIGFFAGYSMAFSALAGASLVIILHRKEPRLVLDRVEWSLLLFFASLFVVIGGLKTSGLAEHLTQASLSLLRGGPVAQTAIFTGLTMAGSNLFSNVPYVLLVGHTIPHLDAPTYYWCLLAYVSTVAGNLTLIGSVANLIVAELAKDTCEIGFGRYARFGIPSTLLVTATGTVLLFWLFRF</sequence>
<keyword evidence="6 8" id="KW-1133">Transmembrane helix</keyword>
<proteinExistence type="inferred from homology"/>
<evidence type="ECO:0000256" key="5">
    <source>
        <dbReference type="ARBA" id="ARBA00022692"/>
    </source>
</evidence>
<dbReference type="Pfam" id="PF03600">
    <property type="entry name" value="CitMHS"/>
    <property type="match status" value="1"/>
</dbReference>
<evidence type="ECO:0000256" key="2">
    <source>
        <dbReference type="ARBA" id="ARBA00009843"/>
    </source>
</evidence>
<dbReference type="PRINTS" id="PR00758">
    <property type="entry name" value="ARSENICPUMP"/>
</dbReference>
<keyword evidence="7 8" id="KW-0472">Membrane</keyword>
<feature type="transmembrane region" description="Helical" evidence="8">
    <location>
        <begin position="12"/>
        <end position="27"/>
    </location>
</feature>
<dbReference type="GO" id="GO:0015105">
    <property type="term" value="F:arsenite transmembrane transporter activity"/>
    <property type="evidence" value="ECO:0007669"/>
    <property type="project" value="InterPro"/>
</dbReference>
<feature type="transmembrane region" description="Helical" evidence="8">
    <location>
        <begin position="317"/>
        <end position="342"/>
    </location>
</feature>
<dbReference type="PANTHER" id="PTHR43302">
    <property type="entry name" value="TRANSPORTER ARSB-RELATED"/>
    <property type="match status" value="1"/>
</dbReference>
<keyword evidence="4" id="KW-1003">Cell membrane</keyword>
<feature type="transmembrane region" description="Helical" evidence="8">
    <location>
        <begin position="233"/>
        <end position="265"/>
    </location>
</feature>
<evidence type="ECO:0000256" key="3">
    <source>
        <dbReference type="ARBA" id="ARBA00022448"/>
    </source>
</evidence>
<feature type="transmembrane region" description="Helical" evidence="8">
    <location>
        <begin position="354"/>
        <end position="381"/>
    </location>
</feature>
<feature type="transmembrane region" description="Helical" evidence="8">
    <location>
        <begin position="185"/>
        <end position="204"/>
    </location>
</feature>
<dbReference type="InterPro" id="IPR000802">
    <property type="entry name" value="Arsenical_pump_ArsB"/>
</dbReference>
<dbReference type="Proteomes" id="UP000252355">
    <property type="component" value="Unassembled WGS sequence"/>
</dbReference>
<accession>A0A367ZKI1</accession>
<dbReference type="EMBL" id="QOQW01000021">
    <property type="protein sequence ID" value="RCK78550.1"/>
    <property type="molecule type" value="Genomic_DNA"/>
</dbReference>
<evidence type="ECO:0000256" key="1">
    <source>
        <dbReference type="ARBA" id="ARBA00004651"/>
    </source>
</evidence>
<comment type="subcellular location">
    <subcellularLocation>
        <location evidence="1">Cell membrane</location>
        <topology evidence="1">Multi-pass membrane protein</topology>
    </subcellularLocation>
</comment>
<reference evidence="10 11" key="1">
    <citation type="submission" date="2018-05" db="EMBL/GenBank/DDBJ databases">
        <title>A metagenomic window into the 2 km-deep terrestrial subsurface aquifer revealed taxonomically and functionally diverse microbial community comprising novel uncultured bacterial lineages.</title>
        <authorList>
            <person name="Kadnikov V.V."/>
            <person name="Mardanov A.V."/>
            <person name="Beletsky A.V."/>
            <person name="Banks D."/>
            <person name="Pimenov N.V."/>
            <person name="Frank Y.A."/>
            <person name="Karnachuk O.V."/>
            <person name="Ravin N.V."/>
        </authorList>
    </citation>
    <scope>NUCLEOTIDE SEQUENCE [LARGE SCALE GENOMIC DNA]</scope>
    <source>
        <strain evidence="10">BY5</strain>
    </source>
</reference>
<keyword evidence="5 8" id="KW-0812">Transmembrane</keyword>
<feature type="transmembrane region" description="Helical" evidence="8">
    <location>
        <begin position="143"/>
        <end position="164"/>
    </location>
</feature>
<name>A0A367ZKI1_9BACT</name>
<gene>
    <name evidence="10" type="ORF">OZSIB_1272</name>
</gene>
<feature type="transmembrane region" description="Helical" evidence="8">
    <location>
        <begin position="401"/>
        <end position="419"/>
    </location>
</feature>
<feature type="transmembrane region" description="Helical" evidence="8">
    <location>
        <begin position="39"/>
        <end position="56"/>
    </location>
</feature>
<protein>
    <submittedName>
        <fullName evidence="10">Arsenic efflux pump protein ArsB</fullName>
    </submittedName>
</protein>
<evidence type="ECO:0000256" key="4">
    <source>
        <dbReference type="ARBA" id="ARBA00022475"/>
    </source>
</evidence>
<comment type="caution">
    <text evidence="10">The sequence shown here is derived from an EMBL/GenBank/DDBJ whole genome shotgun (WGS) entry which is preliminary data.</text>
</comment>
<evidence type="ECO:0000256" key="6">
    <source>
        <dbReference type="ARBA" id="ARBA00022989"/>
    </source>
</evidence>
<dbReference type="PANTHER" id="PTHR43302:SF5">
    <property type="entry name" value="TRANSPORTER ARSB-RELATED"/>
    <property type="match status" value="1"/>
</dbReference>
<dbReference type="InterPro" id="IPR004680">
    <property type="entry name" value="Cit_transptr-like_dom"/>
</dbReference>
<feature type="transmembrane region" description="Helical" evidence="8">
    <location>
        <begin position="62"/>
        <end position="81"/>
    </location>
</feature>
<feature type="transmembrane region" description="Helical" evidence="8">
    <location>
        <begin position="277"/>
        <end position="297"/>
    </location>
</feature>
<keyword evidence="3" id="KW-0813">Transport</keyword>
<evidence type="ECO:0000259" key="9">
    <source>
        <dbReference type="Pfam" id="PF03600"/>
    </source>
</evidence>
<dbReference type="GO" id="GO:0005886">
    <property type="term" value="C:plasma membrane"/>
    <property type="evidence" value="ECO:0007669"/>
    <property type="project" value="UniProtKB-SubCell"/>
</dbReference>
<evidence type="ECO:0000313" key="11">
    <source>
        <dbReference type="Proteomes" id="UP000252355"/>
    </source>
</evidence>
<comment type="similarity">
    <text evidence="2">Belongs to the CitM (TC 2.A.11) transporter family.</text>
</comment>
<feature type="transmembrane region" description="Helical" evidence="8">
    <location>
        <begin position="101"/>
        <end position="131"/>
    </location>
</feature>
<organism evidence="10 11">
    <name type="scientific">Candidatus Ozemobacter sibiricus</name>
    <dbReference type="NCBI Taxonomy" id="2268124"/>
    <lineage>
        <taxon>Bacteria</taxon>
        <taxon>Candidatus Ozemobacteria</taxon>
        <taxon>Candidatus Ozemobacterales</taxon>
        <taxon>Candidatus Ozemobacteraceae</taxon>
        <taxon>Candidatus Ozemobacter</taxon>
    </lineage>
</organism>
<evidence type="ECO:0000256" key="8">
    <source>
        <dbReference type="SAM" id="Phobius"/>
    </source>
</evidence>
<feature type="domain" description="Citrate transporter-like" evidence="9">
    <location>
        <begin position="23"/>
        <end position="347"/>
    </location>
</feature>
<evidence type="ECO:0000313" key="10">
    <source>
        <dbReference type="EMBL" id="RCK78550.1"/>
    </source>
</evidence>
<dbReference type="CDD" id="cd01117">
    <property type="entry name" value="YbiR_permease"/>
    <property type="match status" value="1"/>
</dbReference>
<evidence type="ECO:0000256" key="7">
    <source>
        <dbReference type="ARBA" id="ARBA00023136"/>
    </source>
</evidence>
<dbReference type="AlphaFoldDB" id="A0A367ZKI1"/>